<dbReference type="AlphaFoldDB" id="A0AAV2FVM6"/>
<evidence type="ECO:0000313" key="1">
    <source>
        <dbReference type="EMBL" id="CAL1402438.1"/>
    </source>
</evidence>
<gene>
    <name evidence="1" type="ORF">LTRI10_LOCUS42436</name>
</gene>
<keyword evidence="2" id="KW-1185">Reference proteome</keyword>
<evidence type="ECO:0000313" key="2">
    <source>
        <dbReference type="Proteomes" id="UP001497516"/>
    </source>
</evidence>
<organism evidence="1 2">
    <name type="scientific">Linum trigynum</name>
    <dbReference type="NCBI Taxonomy" id="586398"/>
    <lineage>
        <taxon>Eukaryota</taxon>
        <taxon>Viridiplantae</taxon>
        <taxon>Streptophyta</taxon>
        <taxon>Embryophyta</taxon>
        <taxon>Tracheophyta</taxon>
        <taxon>Spermatophyta</taxon>
        <taxon>Magnoliopsida</taxon>
        <taxon>eudicotyledons</taxon>
        <taxon>Gunneridae</taxon>
        <taxon>Pentapetalae</taxon>
        <taxon>rosids</taxon>
        <taxon>fabids</taxon>
        <taxon>Malpighiales</taxon>
        <taxon>Linaceae</taxon>
        <taxon>Linum</taxon>
    </lineage>
</organism>
<dbReference type="EMBL" id="OZ034820">
    <property type="protein sequence ID" value="CAL1402438.1"/>
    <property type="molecule type" value="Genomic_DNA"/>
</dbReference>
<dbReference type="Proteomes" id="UP001497516">
    <property type="component" value="Chromosome 7"/>
</dbReference>
<proteinExistence type="predicted"/>
<sequence>MLEGEQHVLSYDGFVHAMGLVPTHMTMTETQYTADFHYLEAYQAICRPEHHDDEFKDSNTNAVKLRKPWRILHTLLTKSIIPSLMSGHMINTED</sequence>
<protein>
    <submittedName>
        <fullName evidence="1">Uncharacterized protein</fullName>
    </submittedName>
</protein>
<accession>A0AAV2FVM6</accession>
<reference evidence="1 2" key="1">
    <citation type="submission" date="2024-04" db="EMBL/GenBank/DDBJ databases">
        <authorList>
            <person name="Fracassetti M."/>
        </authorList>
    </citation>
    <scope>NUCLEOTIDE SEQUENCE [LARGE SCALE GENOMIC DNA]</scope>
</reference>
<name>A0AAV2FVM6_9ROSI</name>